<evidence type="ECO:0000313" key="2">
    <source>
        <dbReference type="EMBL" id="DAE08593.1"/>
    </source>
</evidence>
<name>A0A8S5PQ79_9CAUD</name>
<keyword evidence="1" id="KW-0472">Membrane</keyword>
<reference evidence="2" key="1">
    <citation type="journal article" date="2021" name="Proc. Natl. Acad. Sci. U.S.A.">
        <title>A Catalog of Tens of Thousands of Viruses from Human Metagenomes Reveals Hidden Associations with Chronic Diseases.</title>
        <authorList>
            <person name="Tisza M.J."/>
            <person name="Buck C.B."/>
        </authorList>
    </citation>
    <scope>NUCLEOTIDE SEQUENCE</scope>
    <source>
        <strain evidence="2">CtwwN25</strain>
    </source>
</reference>
<keyword evidence="1" id="KW-0812">Transmembrane</keyword>
<organism evidence="2">
    <name type="scientific">Myoviridae sp. ctwwN25</name>
    <dbReference type="NCBI Taxonomy" id="2825209"/>
    <lineage>
        <taxon>Viruses</taxon>
        <taxon>Duplodnaviria</taxon>
        <taxon>Heunggongvirae</taxon>
        <taxon>Uroviricota</taxon>
        <taxon>Caudoviricetes</taxon>
    </lineage>
</organism>
<proteinExistence type="predicted"/>
<protein>
    <submittedName>
        <fullName evidence="2">Uncharacterized protein</fullName>
    </submittedName>
</protein>
<sequence length="41" mass="4929">MLPISDFSYSTRLFTRVFHLVILSIVVELYSYFIISFHFIL</sequence>
<evidence type="ECO:0000256" key="1">
    <source>
        <dbReference type="SAM" id="Phobius"/>
    </source>
</evidence>
<accession>A0A8S5PQ79</accession>
<feature type="transmembrane region" description="Helical" evidence="1">
    <location>
        <begin position="20"/>
        <end position="40"/>
    </location>
</feature>
<dbReference type="EMBL" id="BK015472">
    <property type="protein sequence ID" value="DAE08593.1"/>
    <property type="molecule type" value="Genomic_DNA"/>
</dbReference>
<keyword evidence="1" id="KW-1133">Transmembrane helix</keyword>